<evidence type="ECO:0000313" key="1">
    <source>
        <dbReference type="EMBL" id="MBF6058637.1"/>
    </source>
</evidence>
<comment type="caution">
    <text evidence="1">The sequence shown here is derived from an EMBL/GenBank/DDBJ whole genome shotgun (WGS) entry which is preliminary data.</text>
</comment>
<organism evidence="1 2">
    <name type="scientific">Thiomicrorhabdus heinhorstiae</name>
    <dbReference type="NCBI Taxonomy" id="2748010"/>
    <lineage>
        <taxon>Bacteria</taxon>
        <taxon>Pseudomonadati</taxon>
        <taxon>Pseudomonadota</taxon>
        <taxon>Gammaproteobacteria</taxon>
        <taxon>Thiotrichales</taxon>
        <taxon>Piscirickettsiaceae</taxon>
        <taxon>Thiomicrorhabdus</taxon>
    </lineage>
</organism>
<sequence length="365" mass="42395">MFDYYLISTPLHMFVSSALALHRARKCIAIFIDQYEGQSDCFVKNLRDKESGSPFDKVFVFGGREVSLLQKKAFRKQLFKELAEIVEQYAPNYIFCGNDRRIEFQFLMHHSRKNHPQVEGVYLDEGLFSYVGREASKSFSDRYVDTFFKKLAYGNWWSQPPTVGAGKWITSAYLAYPEQGHPLIQRKKMQKIDPEWFYAPHFVQLTQHWLACFDVDQEVIENSRVVLTLPQDRNMRLVPGYVDRVYDLVDSLSSSGYGISVKYHPSEQQLDPLQVSSRLNVSILPAKIPFEVLLPFMPRDNAFVIGDMSSTLIMTRLFRPDVGVLAIKPDQENRHFKQFADLYQKMDIPVLPMKQIIDTVMENTQ</sequence>
<reference evidence="1 2" key="1">
    <citation type="submission" date="2020-11" db="EMBL/GenBank/DDBJ databases">
        <title>Sulfur oxidizing isolate from Hospital Hole Sinkhole.</title>
        <authorList>
            <person name="Scott K.M."/>
        </authorList>
    </citation>
    <scope>NUCLEOTIDE SEQUENCE [LARGE SCALE GENOMIC DNA]</scope>
    <source>
        <strain evidence="1 2">HH1</strain>
    </source>
</reference>
<name>A0ABS0C2X7_9GAMM</name>
<dbReference type="RefSeq" id="WP_185978783.1">
    <property type="nucleotide sequence ID" value="NZ_JACBGI020000023.1"/>
</dbReference>
<evidence type="ECO:0000313" key="2">
    <source>
        <dbReference type="Proteomes" id="UP001193680"/>
    </source>
</evidence>
<dbReference type="Pfam" id="PF07388">
    <property type="entry name" value="A-2_8-polyST"/>
    <property type="match status" value="1"/>
</dbReference>
<keyword evidence="2" id="KW-1185">Reference proteome</keyword>
<protein>
    <submittedName>
        <fullName evidence="1">Uncharacterized protein</fullName>
    </submittedName>
</protein>
<dbReference type="InterPro" id="IPR010866">
    <property type="entry name" value="A-2_8-polyST"/>
</dbReference>
<dbReference type="Proteomes" id="UP001193680">
    <property type="component" value="Unassembled WGS sequence"/>
</dbReference>
<dbReference type="Gene3D" id="3.40.50.11110">
    <property type="entry name" value="Sialyltransferase, C-terminal GT-B Rossman nucleotide-binding domain"/>
    <property type="match status" value="1"/>
</dbReference>
<dbReference type="EMBL" id="JACBGI020000023">
    <property type="protein sequence ID" value="MBF6058637.1"/>
    <property type="molecule type" value="Genomic_DNA"/>
</dbReference>
<proteinExistence type="predicted"/>
<accession>A0ABS0C2X7</accession>
<gene>
    <name evidence="1" type="ORF">H8792_009815</name>
</gene>